<gene>
    <name evidence="8" type="ORF">GCM10017083_14820</name>
</gene>
<feature type="region of interest" description="Disordered" evidence="6">
    <location>
        <begin position="495"/>
        <end position="515"/>
    </location>
</feature>
<evidence type="ECO:0000256" key="3">
    <source>
        <dbReference type="ARBA" id="ARBA00022692"/>
    </source>
</evidence>
<protein>
    <recommendedName>
        <fullName evidence="10">Branched-chain amino acid ABC transporter permease</fullName>
    </recommendedName>
</protein>
<dbReference type="CDD" id="cd06581">
    <property type="entry name" value="TM_PBP1_LivM_like"/>
    <property type="match status" value="1"/>
</dbReference>
<sequence>MSRSIASAMGPGGESLVKELGFTALIGLALTVPLISYETIDDVGGLQLQGRWAATAFIVAALVMGRLGIILLRTPGRETWVAAGGALAAVVGLLDLFRDTVAGVLGLERWPAISPSYTLAFLLGVGGAVLAIRAAVQISRRNSAISKAERDARMESLGEQVRKLVRVFAAVAVLFALTLPFMPFSNRYVMDVGTLIVTYVMLGWGLNIIVGYAGLLDLGYVAFYAVGAYSYALGAQYLGVSFWLALPFAGLLAASFGLILGFPVLRLRGDYFAIVTLGFGEIIRIILINWYDVTNGPDGISGIPRPDFFGLATMTRRGSDGLPAFHEYFGLEYSSEHRVIFLYYLIVAMAALVAVFTVRIRRLPIGRAWEALREDDIACASLGINRTTVKLAAFGISAAWGGFAGAFFATRQGFISPESFTFIESAIILAIVVMGGMGSLVGIAIAAALLIGLPEVFRDLAEYRMVAFGAGLVMIMIWRPRGLLSHREPSVLLADRSPPGRPVPAKAVAAGEVAQ</sequence>
<dbReference type="Pfam" id="PF02653">
    <property type="entry name" value="BPD_transp_2"/>
    <property type="match status" value="1"/>
</dbReference>
<dbReference type="Proteomes" id="UP000630353">
    <property type="component" value="Unassembled WGS sequence"/>
</dbReference>
<dbReference type="InterPro" id="IPR043428">
    <property type="entry name" value="LivM-like"/>
</dbReference>
<evidence type="ECO:0000256" key="2">
    <source>
        <dbReference type="ARBA" id="ARBA00022475"/>
    </source>
</evidence>
<dbReference type="NCBIfam" id="NF008450">
    <property type="entry name" value="PRK11301.1"/>
    <property type="match status" value="1"/>
</dbReference>
<dbReference type="PANTHER" id="PTHR30482:SF20">
    <property type="entry name" value="HIGH-AFFINITY BRANCHED-CHAIN AMINO ACID TRANSPORT SYSTEM PERMEASE PROTEIN LIVM"/>
    <property type="match status" value="1"/>
</dbReference>
<organism evidence="8 9">
    <name type="scientific">Thalassobaculum fulvum</name>
    <dbReference type="NCBI Taxonomy" id="1633335"/>
    <lineage>
        <taxon>Bacteria</taxon>
        <taxon>Pseudomonadati</taxon>
        <taxon>Pseudomonadota</taxon>
        <taxon>Alphaproteobacteria</taxon>
        <taxon>Rhodospirillales</taxon>
        <taxon>Thalassobaculaceae</taxon>
        <taxon>Thalassobaculum</taxon>
    </lineage>
</organism>
<keyword evidence="4 7" id="KW-1133">Transmembrane helix</keyword>
<feature type="transmembrane region" description="Helical" evidence="7">
    <location>
        <begin position="79"/>
        <end position="97"/>
    </location>
</feature>
<evidence type="ECO:0000256" key="5">
    <source>
        <dbReference type="ARBA" id="ARBA00023136"/>
    </source>
</evidence>
<feature type="transmembrane region" description="Helical" evidence="7">
    <location>
        <begin position="20"/>
        <end position="40"/>
    </location>
</feature>
<dbReference type="EMBL" id="BMZS01000003">
    <property type="protein sequence ID" value="GHD46075.1"/>
    <property type="molecule type" value="Genomic_DNA"/>
</dbReference>
<proteinExistence type="predicted"/>
<keyword evidence="2" id="KW-1003">Cell membrane</keyword>
<evidence type="ECO:0000313" key="8">
    <source>
        <dbReference type="EMBL" id="GHD46075.1"/>
    </source>
</evidence>
<accession>A0A918XQ47</accession>
<dbReference type="RefSeq" id="WP_189988310.1">
    <property type="nucleotide sequence ID" value="NZ_BMZS01000003.1"/>
</dbReference>
<keyword evidence="3 7" id="KW-0812">Transmembrane</keyword>
<keyword evidence="9" id="KW-1185">Reference proteome</keyword>
<dbReference type="GO" id="GO:0005886">
    <property type="term" value="C:plasma membrane"/>
    <property type="evidence" value="ECO:0007669"/>
    <property type="project" value="UniProtKB-SubCell"/>
</dbReference>
<comment type="caution">
    <text evidence="8">The sequence shown here is derived from an EMBL/GenBank/DDBJ whole genome shotgun (WGS) entry which is preliminary data.</text>
</comment>
<feature type="transmembrane region" description="Helical" evidence="7">
    <location>
        <begin position="244"/>
        <end position="264"/>
    </location>
</feature>
<evidence type="ECO:0000256" key="1">
    <source>
        <dbReference type="ARBA" id="ARBA00004651"/>
    </source>
</evidence>
<feature type="transmembrane region" description="Helical" evidence="7">
    <location>
        <begin position="271"/>
        <end position="291"/>
    </location>
</feature>
<dbReference type="InterPro" id="IPR001851">
    <property type="entry name" value="ABC_transp_permease"/>
</dbReference>
<feature type="transmembrane region" description="Helical" evidence="7">
    <location>
        <begin position="218"/>
        <end position="238"/>
    </location>
</feature>
<dbReference type="PANTHER" id="PTHR30482">
    <property type="entry name" value="HIGH-AFFINITY BRANCHED-CHAIN AMINO ACID TRANSPORT SYSTEM PERMEASE"/>
    <property type="match status" value="1"/>
</dbReference>
<comment type="subcellular location">
    <subcellularLocation>
        <location evidence="1">Cell membrane</location>
        <topology evidence="1">Multi-pass membrane protein</topology>
    </subcellularLocation>
</comment>
<feature type="transmembrane region" description="Helical" evidence="7">
    <location>
        <begin position="52"/>
        <end position="72"/>
    </location>
</feature>
<reference evidence="8" key="2">
    <citation type="submission" date="2020-09" db="EMBL/GenBank/DDBJ databases">
        <authorList>
            <person name="Sun Q."/>
            <person name="Kim S."/>
        </authorList>
    </citation>
    <scope>NUCLEOTIDE SEQUENCE</scope>
    <source>
        <strain evidence="8">KCTC 42651</strain>
    </source>
</reference>
<feature type="transmembrane region" description="Helical" evidence="7">
    <location>
        <begin position="340"/>
        <end position="358"/>
    </location>
</feature>
<evidence type="ECO:0000256" key="4">
    <source>
        <dbReference type="ARBA" id="ARBA00022989"/>
    </source>
</evidence>
<feature type="transmembrane region" description="Helical" evidence="7">
    <location>
        <begin position="463"/>
        <end position="480"/>
    </location>
</feature>
<evidence type="ECO:0000256" key="7">
    <source>
        <dbReference type="SAM" id="Phobius"/>
    </source>
</evidence>
<feature type="transmembrane region" description="Helical" evidence="7">
    <location>
        <begin position="422"/>
        <end position="451"/>
    </location>
</feature>
<reference evidence="8" key="1">
    <citation type="journal article" date="2014" name="Int. J. Syst. Evol. Microbiol.">
        <title>Complete genome sequence of Corynebacterium casei LMG S-19264T (=DSM 44701T), isolated from a smear-ripened cheese.</title>
        <authorList>
            <consortium name="US DOE Joint Genome Institute (JGI-PGF)"/>
            <person name="Walter F."/>
            <person name="Albersmeier A."/>
            <person name="Kalinowski J."/>
            <person name="Ruckert C."/>
        </authorList>
    </citation>
    <scope>NUCLEOTIDE SEQUENCE</scope>
    <source>
        <strain evidence="8">KCTC 42651</strain>
    </source>
</reference>
<evidence type="ECO:0000256" key="6">
    <source>
        <dbReference type="SAM" id="MobiDB-lite"/>
    </source>
</evidence>
<evidence type="ECO:0000313" key="9">
    <source>
        <dbReference type="Proteomes" id="UP000630353"/>
    </source>
</evidence>
<dbReference type="AlphaFoldDB" id="A0A918XQ47"/>
<dbReference type="GO" id="GO:0015658">
    <property type="term" value="F:branched-chain amino acid transmembrane transporter activity"/>
    <property type="evidence" value="ECO:0007669"/>
    <property type="project" value="InterPro"/>
</dbReference>
<feature type="transmembrane region" description="Helical" evidence="7">
    <location>
        <begin position="391"/>
        <end position="410"/>
    </location>
</feature>
<keyword evidence="5 7" id="KW-0472">Membrane</keyword>
<feature type="transmembrane region" description="Helical" evidence="7">
    <location>
        <begin position="164"/>
        <end position="182"/>
    </location>
</feature>
<feature type="transmembrane region" description="Helical" evidence="7">
    <location>
        <begin position="188"/>
        <end position="206"/>
    </location>
</feature>
<evidence type="ECO:0008006" key="10">
    <source>
        <dbReference type="Google" id="ProtNLM"/>
    </source>
</evidence>
<feature type="transmembrane region" description="Helical" evidence="7">
    <location>
        <begin position="117"/>
        <end position="136"/>
    </location>
</feature>
<name>A0A918XQ47_9PROT</name>